<feature type="compositionally biased region" description="Low complexity" evidence="8">
    <location>
        <begin position="403"/>
        <end position="413"/>
    </location>
</feature>
<feature type="transmembrane region" description="Helical" evidence="9">
    <location>
        <begin position="1817"/>
        <end position="1837"/>
    </location>
</feature>
<feature type="region of interest" description="Disordered" evidence="8">
    <location>
        <begin position="369"/>
        <end position="471"/>
    </location>
</feature>
<keyword evidence="7 9" id="KW-0472">Membrane</keyword>
<feature type="compositionally biased region" description="Low complexity" evidence="8">
    <location>
        <begin position="713"/>
        <end position="729"/>
    </location>
</feature>
<evidence type="ECO:0000256" key="9">
    <source>
        <dbReference type="SAM" id="Phobius"/>
    </source>
</evidence>
<dbReference type="SMART" id="SM00382">
    <property type="entry name" value="AAA"/>
    <property type="match status" value="2"/>
</dbReference>
<dbReference type="GO" id="GO:0140359">
    <property type="term" value="F:ABC-type transporter activity"/>
    <property type="evidence" value="ECO:0007669"/>
    <property type="project" value="InterPro"/>
</dbReference>
<evidence type="ECO:0000313" key="12">
    <source>
        <dbReference type="Proteomes" id="UP000002630"/>
    </source>
</evidence>
<dbReference type="EMBL" id="FN649760">
    <property type="protein sequence ID" value="CBN78300.1"/>
    <property type="molecule type" value="Genomic_DNA"/>
</dbReference>
<feature type="transmembrane region" description="Helical" evidence="9">
    <location>
        <begin position="951"/>
        <end position="977"/>
    </location>
</feature>
<dbReference type="PANTHER" id="PTHR48041:SF2">
    <property type="entry name" value="ATP-DEPENDENT PERMEASE-RELATED"/>
    <property type="match status" value="1"/>
</dbReference>
<feature type="region of interest" description="Disordered" evidence="8">
    <location>
        <begin position="713"/>
        <end position="809"/>
    </location>
</feature>
<dbReference type="GO" id="GO:0016887">
    <property type="term" value="F:ATP hydrolysis activity"/>
    <property type="evidence" value="ECO:0007669"/>
    <property type="project" value="InterPro"/>
</dbReference>
<dbReference type="SUPFAM" id="SSF52540">
    <property type="entry name" value="P-loop containing nucleoside triphosphate hydrolases"/>
    <property type="match status" value="2"/>
</dbReference>
<dbReference type="GO" id="GO:0005524">
    <property type="term" value="F:ATP binding"/>
    <property type="evidence" value="ECO:0007669"/>
    <property type="project" value="UniProtKB-KW"/>
</dbReference>
<evidence type="ECO:0000259" key="10">
    <source>
        <dbReference type="PROSITE" id="PS50893"/>
    </source>
</evidence>
<feature type="transmembrane region" description="Helical" evidence="9">
    <location>
        <begin position="1704"/>
        <end position="1724"/>
    </location>
</feature>
<feature type="region of interest" description="Disordered" evidence="8">
    <location>
        <begin position="1581"/>
        <end position="1608"/>
    </location>
</feature>
<feature type="transmembrane region" description="Helical" evidence="9">
    <location>
        <begin position="984"/>
        <end position="1001"/>
    </location>
</feature>
<evidence type="ECO:0000256" key="6">
    <source>
        <dbReference type="ARBA" id="ARBA00022989"/>
    </source>
</evidence>
<feature type="compositionally biased region" description="Polar residues" evidence="8">
    <location>
        <begin position="1124"/>
        <end position="1141"/>
    </location>
</feature>
<keyword evidence="12" id="KW-1185">Reference proteome</keyword>
<organism evidence="11 12">
    <name type="scientific">Ectocarpus siliculosus</name>
    <name type="common">Brown alga</name>
    <name type="synonym">Conferva siliculosa</name>
    <dbReference type="NCBI Taxonomy" id="2880"/>
    <lineage>
        <taxon>Eukaryota</taxon>
        <taxon>Sar</taxon>
        <taxon>Stramenopiles</taxon>
        <taxon>Ochrophyta</taxon>
        <taxon>PX clade</taxon>
        <taxon>Phaeophyceae</taxon>
        <taxon>Ectocarpales</taxon>
        <taxon>Ectocarpaceae</taxon>
        <taxon>Ectocarpus</taxon>
    </lineage>
</organism>
<reference evidence="11 12" key="1">
    <citation type="journal article" date="2010" name="Nature">
        <title>The Ectocarpus genome and the independent evolution of multicellularity in brown algae.</title>
        <authorList>
            <person name="Cock J.M."/>
            <person name="Sterck L."/>
            <person name="Rouze P."/>
            <person name="Scornet D."/>
            <person name="Allen A.E."/>
            <person name="Amoutzias G."/>
            <person name="Anthouard V."/>
            <person name="Artiguenave F."/>
            <person name="Aury J.M."/>
            <person name="Badger J.H."/>
            <person name="Beszteri B."/>
            <person name="Billiau K."/>
            <person name="Bonnet E."/>
            <person name="Bothwell J.H."/>
            <person name="Bowler C."/>
            <person name="Boyen C."/>
            <person name="Brownlee C."/>
            <person name="Carrano C.J."/>
            <person name="Charrier B."/>
            <person name="Cho G.Y."/>
            <person name="Coelho S.M."/>
            <person name="Collen J."/>
            <person name="Corre E."/>
            <person name="Da Silva C."/>
            <person name="Delage L."/>
            <person name="Delaroque N."/>
            <person name="Dittami S.M."/>
            <person name="Doulbeau S."/>
            <person name="Elias M."/>
            <person name="Farnham G."/>
            <person name="Gachon C.M."/>
            <person name="Gschloessl B."/>
            <person name="Heesch S."/>
            <person name="Jabbari K."/>
            <person name="Jubin C."/>
            <person name="Kawai H."/>
            <person name="Kimura K."/>
            <person name="Kloareg B."/>
            <person name="Kupper F.C."/>
            <person name="Lang D."/>
            <person name="Le Bail A."/>
            <person name="Leblanc C."/>
            <person name="Lerouge P."/>
            <person name="Lohr M."/>
            <person name="Lopez P.J."/>
            <person name="Martens C."/>
            <person name="Maumus F."/>
            <person name="Michel G."/>
            <person name="Miranda-Saavedra D."/>
            <person name="Morales J."/>
            <person name="Moreau H."/>
            <person name="Motomura T."/>
            <person name="Nagasato C."/>
            <person name="Napoli C.A."/>
            <person name="Nelson D.R."/>
            <person name="Nyvall-Collen P."/>
            <person name="Peters A.F."/>
            <person name="Pommier C."/>
            <person name="Potin P."/>
            <person name="Poulain J."/>
            <person name="Quesneville H."/>
            <person name="Read B."/>
            <person name="Rensing S.A."/>
            <person name="Ritter A."/>
            <person name="Rousvoal S."/>
            <person name="Samanta M."/>
            <person name="Samson G."/>
            <person name="Schroeder D.C."/>
            <person name="Segurens B."/>
            <person name="Strittmatter M."/>
            <person name="Tonon T."/>
            <person name="Tregear J.W."/>
            <person name="Valentin K."/>
            <person name="von Dassow P."/>
            <person name="Yamagishi T."/>
            <person name="Van de Peer Y."/>
            <person name="Wincker P."/>
        </authorList>
    </citation>
    <scope>NUCLEOTIDE SEQUENCE [LARGE SCALE GENOMIC DNA]</scope>
    <source>
        <strain evidence="12">Ec32 / CCAP1310/4</strain>
    </source>
</reference>
<dbReference type="InterPro" id="IPR017871">
    <property type="entry name" value="ABC_transporter-like_CS"/>
</dbReference>
<dbReference type="eggNOG" id="KOG0061">
    <property type="taxonomic scope" value="Eukaryota"/>
</dbReference>
<feature type="transmembrane region" description="Helical" evidence="9">
    <location>
        <begin position="869"/>
        <end position="890"/>
    </location>
</feature>
<dbReference type="STRING" id="2880.D8LNU0"/>
<name>D8LNU0_ECTSI</name>
<keyword evidence="3 9" id="KW-0812">Transmembrane</keyword>
<feature type="region of interest" description="Disordered" evidence="8">
    <location>
        <begin position="1290"/>
        <end position="1316"/>
    </location>
</feature>
<evidence type="ECO:0000256" key="1">
    <source>
        <dbReference type="ARBA" id="ARBA00004141"/>
    </source>
</evidence>
<keyword evidence="4" id="KW-0547">Nucleotide-binding</keyword>
<feature type="domain" description="ABC transporter" evidence="10">
    <location>
        <begin position="436"/>
        <end position="681"/>
    </location>
</feature>
<accession>D8LNU0</accession>
<feature type="transmembrane region" description="Helical" evidence="9">
    <location>
        <begin position="911"/>
        <end position="939"/>
    </location>
</feature>
<dbReference type="Pfam" id="PF00005">
    <property type="entry name" value="ABC_tran"/>
    <property type="match status" value="2"/>
</dbReference>
<keyword evidence="2" id="KW-0813">Transport</keyword>
<evidence type="ECO:0000256" key="4">
    <source>
        <dbReference type="ARBA" id="ARBA00022741"/>
    </source>
</evidence>
<comment type="subcellular location">
    <subcellularLocation>
        <location evidence="1">Membrane</location>
        <topology evidence="1">Multi-pass membrane protein</topology>
    </subcellularLocation>
</comment>
<dbReference type="PANTHER" id="PTHR48041">
    <property type="entry name" value="ABC TRANSPORTER G FAMILY MEMBER 28"/>
    <property type="match status" value="1"/>
</dbReference>
<dbReference type="InParanoid" id="D8LNU0"/>
<proteinExistence type="predicted"/>
<feature type="compositionally biased region" description="Polar residues" evidence="8">
    <location>
        <begin position="1159"/>
        <end position="1169"/>
    </location>
</feature>
<evidence type="ECO:0000256" key="8">
    <source>
        <dbReference type="SAM" id="MobiDB-lite"/>
    </source>
</evidence>
<dbReference type="Gene3D" id="3.40.50.300">
    <property type="entry name" value="P-loop containing nucleotide triphosphate hydrolases"/>
    <property type="match status" value="2"/>
</dbReference>
<gene>
    <name evidence="11" type="ORF">Esi_0005_0198</name>
</gene>
<dbReference type="InterPro" id="IPR003439">
    <property type="entry name" value="ABC_transporter-like_ATP-bd"/>
</dbReference>
<evidence type="ECO:0000256" key="5">
    <source>
        <dbReference type="ARBA" id="ARBA00022840"/>
    </source>
</evidence>
<dbReference type="InterPro" id="IPR027417">
    <property type="entry name" value="P-loop_NTPase"/>
</dbReference>
<sequence length="1964" mass="205810">MLPPLWVVDTRTAVCLTLFPAPSPHPNRRSACTNAYDYGDPTCLGNSTLYWGTGNHTDLSCAHCLCEDGWAGVDCGRCLDVSVCPSSTVDGQAAAATNCSANTLLLTEEEARSEAGKIFSCSCGGGEDGWTDFLCDQQPDTWIQWAVTGGGTEEDPAFVVLKEFAGIHARTEEKWPGQYKYHYPKIFDGSAGPCKVYRDKCFPIGGTDVGERDCVNFECGDTEGLCPPEEYPMCDGFPHCVSPKGKTYETHPCTAVPEGGKSITIACQEEKVNGSYVCYYQQPGGFAPLSMTCSVGSCLYQGGAPVQPSGSKAKAVSWSIGVQMAILVSLAGLLVMSFVLFAMVSDPGTAATAKGRAASRAKRVYGTPLLEQTPALDQEEDGITSRSARVSGFAGPEPPPQDAAAATAATSRRSSGDGSEEVGQSTKRGVTPAGSANGGLVDETATSSPPPPPPPTACVPSTMTGILGPSGAGKSSLLDLLAGRKRRGEGRTTGSVSLVYDGTGNGNGVEAVRRVGGYVSQEDVLPGTLTCYEHLMFHARLRMPPGTSFAERAERVLWVTEELGLQRVADSRIGDELERGLSGGERRRLSIATELVARPALLFADEPTTGLDAATALRVMTLLSGVASRGTTVLCSLHQPRPRVFNLLDRVILLSWGRVAYSGRPGDAEAFFRSVGRPFPRHQPHPADAMLTLVCREDGRDLPSLFRRSRLAKGAPREAAGGRAAAAAEAAEEEERGKAEGGGDVSISGSLNGDGELEEETELVEVGRGCTRNGEREGRWRASRRRQRQRQQQQQLAPEENKKGAGDETSSAPFLVQVEALSRRLLLRAVRHPLLLVLHFGGSVAMALCLASVFEGRLGYNLAGAQDRFGILFFLLLYLALLSLTSLPVWREDRRLFLSEAMGGAYGHLPYFTSVALADILLIRVLPPLAFAVMGYPLMGLNSEPDNPGCLLWFAGILVLANVTVALAAMGIGALGLPLDLSNLIGGLMVLLLAAFGRFLLNGTRIPVAWRWLNSVTPLGYAFEALLINEFSDADGRRPYRIEGSHCSPDLPVIMPLGPQILATFSFSTERSTMHKDMLVLVSLALGLSVSSLLVFFLATRTKPLVIDSHPPSGQARPSRRGNTRTGNNASTAPRRSNPVLSSDHGVTATDPAAEDMQPQPQGPMSVSTAAGIVGEEDLAPEGGQREGSAGGGGATRGGARTVSWNVPEALGGPPPPAAAAASGSRRFLSQGGWGDSFRRKRRSSSDRINARTGAEMETPPPPPPPLLLSWEGLRYEIAVPRRRGSWFGKGDAATTAAPPPPPLAAGGGGGGGSARRGEEERLLVLDSVSGFAGPTRSAGGGHGNEGGGWGGTVTAIMGPSGAGKTSLLNALAGRLQDVQREASGGGRRRRPGLTGAVRLNGLAASPAEVRALSAYVTQEDVLPETLTCYEHLMFHAQLRLPGHTTLTRRHDRVVEVLEQLGLVDIRDSRIGGGLSRGISGGEKRRLSIGTELLTRPALLFLDEPTTGLDSSTAVRVMKLVSEVASLGTTVVCSVHQPRPEVVRLIHKVILLSRGAVAFSGAPSDAEAHFAAIGRPFSRLGAGETSPATDHSSSGGGGGPGGAGGAVAGGINPADAILDAVGEAEDRVDREGVDGGVESGVSLVVMPRQQLVEQVRTAEASGPPPTSLFGIHGSATTRRTPPPVCTQLSALLQRASINVARDPYLAGLHMVLTVFVGVVVGSLFRDLGRLNGCTAGVQDRLGVVFLLLLFLSLLCLTSLAAWRKQMVLFVHERASGAYGAAAHLTAAAAVDALACRVLPPILLALTVSPLAGLRPGGLFGLAGGLVAFNLSLAGVLAACGAGAKSSQEALATGCLVVLFSALLSGFLVSKDDLPAAWGALAWLSPIGRGFESLVANEFSPYGAVFRLSTKIGSAPIVYTDPMTGDQILRCFGFSSGRTLTDLGILAAVGGGGLALALVFLKRSR</sequence>
<dbReference type="OrthoDB" id="567490at2759"/>
<feature type="transmembrane region" description="Helical" evidence="9">
    <location>
        <begin position="1942"/>
        <end position="1960"/>
    </location>
</feature>
<feature type="compositionally biased region" description="Pro residues" evidence="8">
    <location>
        <begin position="448"/>
        <end position="457"/>
    </location>
</feature>
<evidence type="ECO:0000256" key="2">
    <source>
        <dbReference type="ARBA" id="ARBA00022448"/>
    </source>
</evidence>
<evidence type="ECO:0000313" key="11">
    <source>
        <dbReference type="EMBL" id="CBN78300.1"/>
    </source>
</evidence>
<dbReference type="Proteomes" id="UP000002630">
    <property type="component" value="Unassembled WGS sequence"/>
</dbReference>
<feature type="compositionally biased region" description="Gly residues" evidence="8">
    <location>
        <begin position="1594"/>
        <end position="1608"/>
    </location>
</feature>
<feature type="region of interest" description="Disordered" evidence="8">
    <location>
        <begin position="1107"/>
        <end position="1266"/>
    </location>
</feature>
<dbReference type="InterPro" id="IPR050352">
    <property type="entry name" value="ABCG_transporters"/>
</dbReference>
<feature type="transmembrane region" description="Helical" evidence="9">
    <location>
        <begin position="1744"/>
        <end position="1762"/>
    </location>
</feature>
<evidence type="ECO:0000256" key="3">
    <source>
        <dbReference type="ARBA" id="ARBA00022692"/>
    </source>
</evidence>
<keyword evidence="5 11" id="KW-0067">ATP-binding</keyword>
<dbReference type="GO" id="GO:0016020">
    <property type="term" value="C:membrane"/>
    <property type="evidence" value="ECO:0007669"/>
    <property type="project" value="UniProtKB-SubCell"/>
</dbReference>
<dbReference type="PROSITE" id="PS00211">
    <property type="entry name" value="ABC_TRANSPORTER_1"/>
    <property type="match status" value="2"/>
</dbReference>
<feature type="transmembrane region" description="Helical" evidence="9">
    <location>
        <begin position="1849"/>
        <end position="1868"/>
    </location>
</feature>
<feature type="transmembrane region" description="Helical" evidence="9">
    <location>
        <begin position="833"/>
        <end position="854"/>
    </location>
</feature>
<dbReference type="PROSITE" id="PS50893">
    <property type="entry name" value="ABC_TRANSPORTER_2"/>
    <property type="match status" value="2"/>
</dbReference>
<protein>
    <submittedName>
        <fullName evidence="11">ATP-binding cassette superfamily</fullName>
    </submittedName>
</protein>
<feature type="domain" description="ABC transporter" evidence="10">
    <location>
        <begin position="1324"/>
        <end position="1579"/>
    </location>
</feature>
<feature type="compositionally biased region" description="Gly residues" evidence="8">
    <location>
        <begin position="1306"/>
        <end position="1315"/>
    </location>
</feature>
<dbReference type="InterPro" id="IPR003593">
    <property type="entry name" value="AAA+_ATPase"/>
</dbReference>
<dbReference type="InterPro" id="IPR013525">
    <property type="entry name" value="ABC2_TM"/>
</dbReference>
<evidence type="ECO:0000256" key="7">
    <source>
        <dbReference type="ARBA" id="ARBA00023136"/>
    </source>
</evidence>
<dbReference type="Pfam" id="PF01061">
    <property type="entry name" value="ABC2_membrane"/>
    <property type="match status" value="2"/>
</dbReference>
<feature type="transmembrane region" description="Helical" evidence="9">
    <location>
        <begin position="1078"/>
        <end position="1099"/>
    </location>
</feature>
<keyword evidence="6 9" id="KW-1133">Transmembrane helix</keyword>